<evidence type="ECO:0000256" key="4">
    <source>
        <dbReference type="ARBA" id="ARBA00023136"/>
    </source>
</evidence>
<feature type="signal peptide" evidence="7">
    <location>
        <begin position="1"/>
        <end position="29"/>
    </location>
</feature>
<gene>
    <name evidence="8" type="ORF">D7S89_14310</name>
</gene>
<name>A0A494X9N3_9BURK</name>
<keyword evidence="2" id="KW-1003">Cell membrane</keyword>
<evidence type="ECO:0000256" key="2">
    <source>
        <dbReference type="ARBA" id="ARBA00022475"/>
    </source>
</evidence>
<reference evidence="8 9" key="1">
    <citation type="submission" date="2018-10" db="EMBL/GenBank/DDBJ databases">
        <title>Paraburkholderia sp. 7MK8-2, isolated from soil.</title>
        <authorList>
            <person name="Gao Z.-H."/>
            <person name="Qiu L.-H."/>
        </authorList>
    </citation>
    <scope>NUCLEOTIDE SEQUENCE [LARGE SCALE GENOMIC DNA]</scope>
    <source>
        <strain evidence="8 9">7MK8-2</strain>
    </source>
</reference>
<dbReference type="GO" id="GO:0009636">
    <property type="term" value="P:response to toxic substance"/>
    <property type="evidence" value="ECO:0007669"/>
    <property type="project" value="InterPro"/>
</dbReference>
<accession>A0A494X9N3</accession>
<keyword evidence="5" id="KW-0564">Palmitate</keyword>
<dbReference type="InterPro" id="IPR012556">
    <property type="entry name" value="Entericidin"/>
</dbReference>
<protein>
    <submittedName>
        <fullName evidence="8">Entericidin A/B family lipoprotein</fullName>
    </submittedName>
</protein>
<comment type="similarity">
    <text evidence="1">Belongs to the EcnA/EcnB lipoprotein family.</text>
</comment>
<evidence type="ECO:0000313" key="8">
    <source>
        <dbReference type="EMBL" id="RKP47425.1"/>
    </source>
</evidence>
<dbReference type="PROSITE" id="PS51257">
    <property type="entry name" value="PROKAR_LIPOPROTEIN"/>
    <property type="match status" value="1"/>
</dbReference>
<evidence type="ECO:0000313" key="9">
    <source>
        <dbReference type="Proteomes" id="UP000280434"/>
    </source>
</evidence>
<dbReference type="Proteomes" id="UP000280434">
    <property type="component" value="Unassembled WGS sequence"/>
</dbReference>
<dbReference type="Pfam" id="PF08085">
    <property type="entry name" value="Entericidin"/>
    <property type="match status" value="1"/>
</dbReference>
<dbReference type="GO" id="GO:0016020">
    <property type="term" value="C:membrane"/>
    <property type="evidence" value="ECO:0007669"/>
    <property type="project" value="InterPro"/>
</dbReference>
<evidence type="ECO:0000256" key="3">
    <source>
        <dbReference type="ARBA" id="ARBA00022729"/>
    </source>
</evidence>
<keyword evidence="9" id="KW-1185">Reference proteome</keyword>
<evidence type="ECO:0000256" key="5">
    <source>
        <dbReference type="ARBA" id="ARBA00023139"/>
    </source>
</evidence>
<feature type="chain" id="PRO_5019865823" evidence="7">
    <location>
        <begin position="30"/>
        <end position="47"/>
    </location>
</feature>
<evidence type="ECO:0000256" key="7">
    <source>
        <dbReference type="SAM" id="SignalP"/>
    </source>
</evidence>
<dbReference type="AlphaFoldDB" id="A0A494X9N3"/>
<proteinExistence type="inferred from homology"/>
<evidence type="ECO:0000256" key="1">
    <source>
        <dbReference type="ARBA" id="ARBA00010296"/>
    </source>
</evidence>
<sequence>MKAKKFWCRAALIAIAGALLGLAGCNTMAGFGQDMSEAGHAIKKAAE</sequence>
<comment type="caution">
    <text evidence="8">The sequence shown here is derived from an EMBL/GenBank/DDBJ whole genome shotgun (WGS) entry which is preliminary data.</text>
</comment>
<dbReference type="RefSeq" id="WP_121278374.1">
    <property type="nucleotide sequence ID" value="NZ_RBZV01000005.1"/>
</dbReference>
<keyword evidence="4" id="KW-0472">Membrane</keyword>
<keyword evidence="3 7" id="KW-0732">Signal</keyword>
<organism evidence="8 9">
    <name type="scientific">Trinickia fusca</name>
    <dbReference type="NCBI Taxonomy" id="2419777"/>
    <lineage>
        <taxon>Bacteria</taxon>
        <taxon>Pseudomonadati</taxon>
        <taxon>Pseudomonadota</taxon>
        <taxon>Betaproteobacteria</taxon>
        <taxon>Burkholderiales</taxon>
        <taxon>Burkholderiaceae</taxon>
        <taxon>Trinickia</taxon>
    </lineage>
</organism>
<keyword evidence="6 8" id="KW-0449">Lipoprotein</keyword>
<dbReference type="EMBL" id="RBZV01000005">
    <property type="protein sequence ID" value="RKP47425.1"/>
    <property type="molecule type" value="Genomic_DNA"/>
</dbReference>
<evidence type="ECO:0000256" key="6">
    <source>
        <dbReference type="ARBA" id="ARBA00023288"/>
    </source>
</evidence>